<dbReference type="Gene3D" id="1.10.260.40">
    <property type="entry name" value="lambda repressor-like DNA-binding domains"/>
    <property type="match status" value="1"/>
</dbReference>
<evidence type="ECO:0000256" key="1">
    <source>
        <dbReference type="ARBA" id="ARBA00022491"/>
    </source>
</evidence>
<reference evidence="6" key="2">
    <citation type="submission" date="2020-09" db="EMBL/GenBank/DDBJ databases">
        <authorList>
            <person name="Sun Q."/>
            <person name="Zhou Y."/>
        </authorList>
    </citation>
    <scope>NUCLEOTIDE SEQUENCE</scope>
    <source>
        <strain evidence="6">CGMCC 1.15447</strain>
    </source>
</reference>
<dbReference type="PROSITE" id="PS50932">
    <property type="entry name" value="HTH_LACI_2"/>
    <property type="match status" value="1"/>
</dbReference>
<feature type="domain" description="HTH lacI-type" evidence="5">
    <location>
        <begin position="1"/>
        <end position="55"/>
    </location>
</feature>
<dbReference type="SMART" id="SM00354">
    <property type="entry name" value="HTH_LACI"/>
    <property type="match status" value="1"/>
</dbReference>
<dbReference type="InterPro" id="IPR028082">
    <property type="entry name" value="Peripla_BP_I"/>
</dbReference>
<dbReference type="PANTHER" id="PTHR30146:SF148">
    <property type="entry name" value="HTH-TYPE TRANSCRIPTIONAL REPRESSOR PURR-RELATED"/>
    <property type="match status" value="1"/>
</dbReference>
<evidence type="ECO:0000313" key="6">
    <source>
        <dbReference type="EMBL" id="GGA67838.1"/>
    </source>
</evidence>
<evidence type="ECO:0000259" key="5">
    <source>
        <dbReference type="PROSITE" id="PS50932"/>
    </source>
</evidence>
<dbReference type="SUPFAM" id="SSF47413">
    <property type="entry name" value="lambda repressor-like DNA-binding domains"/>
    <property type="match status" value="1"/>
</dbReference>
<keyword evidence="7" id="KW-1185">Reference proteome</keyword>
<organism evidence="6 7">
    <name type="scientific">Edaphobacter acidisoli</name>
    <dbReference type="NCBI Taxonomy" id="2040573"/>
    <lineage>
        <taxon>Bacteria</taxon>
        <taxon>Pseudomonadati</taxon>
        <taxon>Acidobacteriota</taxon>
        <taxon>Terriglobia</taxon>
        <taxon>Terriglobales</taxon>
        <taxon>Acidobacteriaceae</taxon>
        <taxon>Edaphobacter</taxon>
    </lineage>
</organism>
<proteinExistence type="predicted"/>
<evidence type="ECO:0000313" key="7">
    <source>
        <dbReference type="Proteomes" id="UP000648801"/>
    </source>
</evidence>
<keyword evidence="4" id="KW-0804">Transcription</keyword>
<dbReference type="GO" id="GO:0000976">
    <property type="term" value="F:transcription cis-regulatory region binding"/>
    <property type="evidence" value="ECO:0007669"/>
    <property type="project" value="TreeGrafter"/>
</dbReference>
<dbReference type="GO" id="GO:0003700">
    <property type="term" value="F:DNA-binding transcription factor activity"/>
    <property type="evidence" value="ECO:0007669"/>
    <property type="project" value="TreeGrafter"/>
</dbReference>
<accession>A0A916RS90</accession>
<comment type="caution">
    <text evidence="6">The sequence shown here is derived from an EMBL/GenBank/DDBJ whole genome shotgun (WGS) entry which is preliminary data.</text>
</comment>
<protein>
    <submittedName>
        <fullName evidence="6">LacI family transcriptional regulator</fullName>
    </submittedName>
</protein>
<dbReference type="InterPro" id="IPR000843">
    <property type="entry name" value="HTH_LacI"/>
</dbReference>
<dbReference type="PANTHER" id="PTHR30146">
    <property type="entry name" value="LACI-RELATED TRANSCRIPTIONAL REPRESSOR"/>
    <property type="match status" value="1"/>
</dbReference>
<dbReference type="RefSeq" id="WP_188759081.1">
    <property type="nucleotide sequence ID" value="NZ_BMJB01000001.1"/>
</dbReference>
<name>A0A916RS90_9BACT</name>
<dbReference type="Pfam" id="PF13377">
    <property type="entry name" value="Peripla_BP_3"/>
    <property type="match status" value="1"/>
</dbReference>
<dbReference type="SUPFAM" id="SSF53822">
    <property type="entry name" value="Periplasmic binding protein-like I"/>
    <property type="match status" value="1"/>
</dbReference>
<dbReference type="CDD" id="cd01392">
    <property type="entry name" value="HTH_LacI"/>
    <property type="match status" value="1"/>
</dbReference>
<evidence type="ECO:0000256" key="4">
    <source>
        <dbReference type="ARBA" id="ARBA00023163"/>
    </source>
</evidence>
<dbReference type="Proteomes" id="UP000648801">
    <property type="component" value="Unassembled WGS sequence"/>
</dbReference>
<dbReference type="PRINTS" id="PR00036">
    <property type="entry name" value="HTHLACI"/>
</dbReference>
<reference evidence="6" key="1">
    <citation type="journal article" date="2014" name="Int. J. Syst. Evol. Microbiol.">
        <title>Complete genome sequence of Corynebacterium casei LMG S-19264T (=DSM 44701T), isolated from a smear-ripened cheese.</title>
        <authorList>
            <consortium name="US DOE Joint Genome Institute (JGI-PGF)"/>
            <person name="Walter F."/>
            <person name="Albersmeier A."/>
            <person name="Kalinowski J."/>
            <person name="Ruckert C."/>
        </authorList>
    </citation>
    <scope>NUCLEOTIDE SEQUENCE</scope>
    <source>
        <strain evidence="6">CGMCC 1.15447</strain>
    </source>
</reference>
<gene>
    <name evidence="6" type="ORF">GCM10011507_19130</name>
</gene>
<keyword evidence="1" id="KW-0678">Repressor</keyword>
<dbReference type="InterPro" id="IPR046335">
    <property type="entry name" value="LacI/GalR-like_sensor"/>
</dbReference>
<dbReference type="EMBL" id="BMJB01000001">
    <property type="protein sequence ID" value="GGA67838.1"/>
    <property type="molecule type" value="Genomic_DNA"/>
</dbReference>
<dbReference type="AlphaFoldDB" id="A0A916RS90"/>
<keyword evidence="2" id="KW-0805">Transcription regulation</keyword>
<dbReference type="PROSITE" id="PS00356">
    <property type="entry name" value="HTH_LACI_1"/>
    <property type="match status" value="1"/>
</dbReference>
<dbReference type="Pfam" id="PF00356">
    <property type="entry name" value="LacI"/>
    <property type="match status" value="1"/>
</dbReference>
<dbReference type="Gene3D" id="3.40.50.2300">
    <property type="match status" value="2"/>
</dbReference>
<keyword evidence="3" id="KW-0238">DNA-binding</keyword>
<dbReference type="InterPro" id="IPR010982">
    <property type="entry name" value="Lambda_DNA-bd_dom_sf"/>
</dbReference>
<sequence length="334" mass="36524">MNIREVAKRAGVSTATVSRVVNGTVPVSTHTERRVRSAIKALGYYPNSHARTLGSGKSHMYGLIISDITNPFFPDIAKGFERIAVEHGQELLIANTDYQPQRMQVCVRRMLERKVDGVAIMTSEMDQQLIQLLNKRGIPIVFLDTGKVGRMTSNIFIDYDIGIEHAIAHLASLGHERIAFISGPPTLPSAQTRKDAFLRSLKNRGIKPRPDYMKTGNHHIDGGQSAMAQLLKMSTIPTAVLASNDLTAIGVIGAIHAAGLRVPDDISVVGFDDIELSQYLQPPLTTVRVPRMEIASRAFTALYAASHKGADHGIEYQIATELVIRQSTGPVRSV</sequence>
<dbReference type="CDD" id="cd06267">
    <property type="entry name" value="PBP1_LacI_sugar_binding-like"/>
    <property type="match status" value="1"/>
</dbReference>
<evidence type="ECO:0000256" key="3">
    <source>
        <dbReference type="ARBA" id="ARBA00023125"/>
    </source>
</evidence>
<evidence type="ECO:0000256" key="2">
    <source>
        <dbReference type="ARBA" id="ARBA00023015"/>
    </source>
</evidence>